<dbReference type="PANTHER" id="PTHR46211">
    <property type="entry name" value="GLYCEROPHOSPHORYL DIESTER PHOSPHODIESTERASE"/>
    <property type="match status" value="1"/>
</dbReference>
<proteinExistence type="predicted"/>
<dbReference type="InterPro" id="IPR030395">
    <property type="entry name" value="GP_PDE_dom"/>
</dbReference>
<name>A0A1H9AIU4_9EURY</name>
<evidence type="ECO:0000259" key="2">
    <source>
        <dbReference type="PROSITE" id="PS51704"/>
    </source>
</evidence>
<reference evidence="4" key="1">
    <citation type="submission" date="2016-10" db="EMBL/GenBank/DDBJ databases">
        <authorList>
            <person name="Varghese N."/>
            <person name="Submissions S."/>
        </authorList>
    </citation>
    <scope>NUCLEOTIDE SEQUENCE [LARGE SCALE GENOMIC DNA]</scope>
    <source>
        <strain evidence="4">DSM 25055</strain>
    </source>
</reference>
<organism evidence="3 4">
    <name type="scientific">Natrinema salaciae</name>
    <dbReference type="NCBI Taxonomy" id="1186196"/>
    <lineage>
        <taxon>Archaea</taxon>
        <taxon>Methanobacteriati</taxon>
        <taxon>Methanobacteriota</taxon>
        <taxon>Stenosarchaea group</taxon>
        <taxon>Halobacteria</taxon>
        <taxon>Halobacteriales</taxon>
        <taxon>Natrialbaceae</taxon>
        <taxon>Natrinema</taxon>
    </lineage>
</organism>
<dbReference type="PROSITE" id="PS51318">
    <property type="entry name" value="TAT"/>
    <property type="match status" value="1"/>
</dbReference>
<accession>A0A1H9AIU4</accession>
<evidence type="ECO:0000313" key="3">
    <source>
        <dbReference type="EMBL" id="SEP75868.1"/>
    </source>
</evidence>
<dbReference type="PROSITE" id="PS51704">
    <property type="entry name" value="GP_PDE"/>
    <property type="match status" value="1"/>
</dbReference>
<dbReference type="STRING" id="1186196.SAMN04489841_0447"/>
<dbReference type="CDD" id="cd08556">
    <property type="entry name" value="GDPD"/>
    <property type="match status" value="1"/>
</dbReference>
<feature type="region of interest" description="Disordered" evidence="1">
    <location>
        <begin position="37"/>
        <end position="79"/>
    </location>
</feature>
<keyword evidence="4" id="KW-1185">Reference proteome</keyword>
<evidence type="ECO:0000313" key="4">
    <source>
        <dbReference type="Proteomes" id="UP000199114"/>
    </source>
</evidence>
<dbReference type="RefSeq" id="WP_090612644.1">
    <property type="nucleotide sequence ID" value="NZ_FOFD01000001.1"/>
</dbReference>
<dbReference type="SUPFAM" id="SSF51695">
    <property type="entry name" value="PLC-like phosphodiesterases"/>
    <property type="match status" value="1"/>
</dbReference>
<dbReference type="GO" id="GO:0006629">
    <property type="term" value="P:lipid metabolic process"/>
    <property type="evidence" value="ECO:0007669"/>
    <property type="project" value="InterPro"/>
</dbReference>
<feature type="compositionally biased region" description="Basic and acidic residues" evidence="1">
    <location>
        <begin position="1"/>
        <end position="13"/>
    </location>
</feature>
<dbReference type="Proteomes" id="UP000199114">
    <property type="component" value="Unassembled WGS sequence"/>
</dbReference>
<gene>
    <name evidence="3" type="ORF">SAMN04489841_0447</name>
</gene>
<dbReference type="AlphaFoldDB" id="A0A1H9AIU4"/>
<dbReference type="EMBL" id="FOFD01000001">
    <property type="protein sequence ID" value="SEP75868.1"/>
    <property type="molecule type" value="Genomic_DNA"/>
</dbReference>
<feature type="region of interest" description="Disordered" evidence="1">
    <location>
        <begin position="1"/>
        <end position="23"/>
    </location>
</feature>
<feature type="domain" description="GP-PDE" evidence="2">
    <location>
        <begin position="81"/>
        <end position="360"/>
    </location>
</feature>
<dbReference type="OrthoDB" id="19020at2157"/>
<dbReference type="InterPro" id="IPR017946">
    <property type="entry name" value="PLC-like_Pdiesterase_TIM-brl"/>
</dbReference>
<dbReference type="PANTHER" id="PTHR46211:SF14">
    <property type="entry name" value="GLYCEROPHOSPHODIESTER PHOSPHODIESTERASE"/>
    <property type="match status" value="1"/>
</dbReference>
<sequence length="362" mass="39157">MTRANADERRTDHPNTSSAALRRRSFLVAAGASATGLAGVAGANRGHEGEPGPGEQRFGESDEYRPGESNASRFPDSDGCPELIAHRGFAGLYPENTVGAVEASARGIQSPYAPSRGADAIEIDVVPTAENDVVVFHDDRLAERDGGERGLTDVDGVVWETDTATVTDAEVLESGETVPLLRDVLEVIPAHVGVNVELKNPGSFDVRFAESLSSEERAAQTEIWQPFVARVLDVVDDFEHEYRFSSFYEAALAATRDASDYAVAPLLWDDVRAGVEIARRYDAEAVHPPYQMIRGTPFYADQRYEAGAGWSDIDLLAVAHEAGREVNVFTVGTWYQAARLAAVGVDGLISDYADVCRFSAFD</sequence>
<evidence type="ECO:0000256" key="1">
    <source>
        <dbReference type="SAM" id="MobiDB-lite"/>
    </source>
</evidence>
<feature type="compositionally biased region" description="Basic and acidic residues" evidence="1">
    <location>
        <begin position="57"/>
        <end position="66"/>
    </location>
</feature>
<dbReference type="Pfam" id="PF03009">
    <property type="entry name" value="GDPD"/>
    <property type="match status" value="1"/>
</dbReference>
<dbReference type="GO" id="GO:0008081">
    <property type="term" value="F:phosphoric diester hydrolase activity"/>
    <property type="evidence" value="ECO:0007669"/>
    <property type="project" value="InterPro"/>
</dbReference>
<dbReference type="InterPro" id="IPR006311">
    <property type="entry name" value="TAT_signal"/>
</dbReference>
<dbReference type="Gene3D" id="3.20.20.190">
    <property type="entry name" value="Phosphatidylinositol (PI) phosphodiesterase"/>
    <property type="match status" value="1"/>
</dbReference>
<protein>
    <submittedName>
        <fullName evidence="3">Glycerophosphoryl diester phosphodiesterase</fullName>
    </submittedName>
</protein>